<dbReference type="KEGG" id="nou:Natoc_2988"/>
<dbReference type="Proteomes" id="UP000010878">
    <property type="component" value="Chromosome"/>
</dbReference>
<reference evidence="2 3" key="1">
    <citation type="submission" date="2012-11" db="EMBL/GenBank/DDBJ databases">
        <title>FINISHED of Natronococcus occultus SP4, DSM 3396.</title>
        <authorList>
            <consortium name="DOE Joint Genome Institute"/>
            <person name="Eisen J."/>
            <person name="Huntemann M."/>
            <person name="Wei C.-L."/>
            <person name="Han J."/>
            <person name="Detter J.C."/>
            <person name="Han C."/>
            <person name="Tapia R."/>
            <person name="Chen A."/>
            <person name="Kyrpides N."/>
            <person name="Mavromatis K."/>
            <person name="Markowitz V."/>
            <person name="Szeto E."/>
            <person name="Ivanova N."/>
            <person name="Mikhailova N."/>
            <person name="Ovchinnikova G."/>
            <person name="Pagani I."/>
            <person name="Pati A."/>
            <person name="Goodwin L."/>
            <person name="Nordberg H.P."/>
            <person name="Cantor M.N."/>
            <person name="Hua S.X."/>
            <person name="Woyke T."/>
            <person name="Eisen J."/>
            <person name="Klenk H.-P."/>
            <person name="Klenk H.-P."/>
        </authorList>
    </citation>
    <scope>NUCLEOTIDE SEQUENCE [LARGE SCALE GENOMIC DNA]</scope>
    <source>
        <strain evidence="2 3">SP4</strain>
    </source>
</reference>
<name>L0K3R5_9EURY</name>
<keyword evidence="1" id="KW-0472">Membrane</keyword>
<dbReference type="HOGENOM" id="CLU_3282955_0_0_2"/>
<accession>L0K3R5</accession>
<proteinExistence type="predicted"/>
<sequence length="40" mass="4538">MMEDLIIVGTVGIALFVILWVAAWGFCVEFANAKRVLERR</sequence>
<keyword evidence="1" id="KW-0812">Transmembrane</keyword>
<feature type="transmembrane region" description="Helical" evidence="1">
    <location>
        <begin position="6"/>
        <end position="31"/>
    </location>
</feature>
<dbReference type="EMBL" id="CP003929">
    <property type="protein sequence ID" value="AGB38743.1"/>
    <property type="molecule type" value="Genomic_DNA"/>
</dbReference>
<keyword evidence="3" id="KW-1185">Reference proteome</keyword>
<dbReference type="AlphaFoldDB" id="L0K3R5"/>
<protein>
    <submittedName>
        <fullName evidence="2">Uncharacterized protein</fullName>
    </submittedName>
</protein>
<keyword evidence="1" id="KW-1133">Transmembrane helix</keyword>
<evidence type="ECO:0000313" key="3">
    <source>
        <dbReference type="Proteomes" id="UP000010878"/>
    </source>
</evidence>
<evidence type="ECO:0000313" key="2">
    <source>
        <dbReference type="EMBL" id="AGB38743.1"/>
    </source>
</evidence>
<evidence type="ECO:0000256" key="1">
    <source>
        <dbReference type="SAM" id="Phobius"/>
    </source>
</evidence>
<organism evidence="2 3">
    <name type="scientific">Natronococcus occultus SP4</name>
    <dbReference type="NCBI Taxonomy" id="694430"/>
    <lineage>
        <taxon>Archaea</taxon>
        <taxon>Methanobacteriati</taxon>
        <taxon>Methanobacteriota</taxon>
        <taxon>Stenosarchaea group</taxon>
        <taxon>Halobacteria</taxon>
        <taxon>Halobacteriales</taxon>
        <taxon>Natrialbaceae</taxon>
        <taxon>Natronococcus</taxon>
    </lineage>
</organism>
<gene>
    <name evidence="2" type="ORF">Natoc_2988</name>
</gene>